<evidence type="ECO:0000256" key="1">
    <source>
        <dbReference type="ARBA" id="ARBA00001974"/>
    </source>
</evidence>
<evidence type="ECO:0000259" key="6">
    <source>
        <dbReference type="PROSITE" id="PS00624"/>
    </source>
</evidence>
<evidence type="ECO:0000256" key="3">
    <source>
        <dbReference type="ARBA" id="ARBA00022630"/>
    </source>
</evidence>
<evidence type="ECO:0000256" key="5">
    <source>
        <dbReference type="SAM" id="SignalP"/>
    </source>
</evidence>
<gene>
    <name evidence="7" type="ORF">ODALV1_LOCUS26957</name>
</gene>
<keyword evidence="4" id="KW-0274">FAD</keyword>
<dbReference type="InterPro" id="IPR036188">
    <property type="entry name" value="FAD/NAD-bd_sf"/>
</dbReference>
<comment type="caution">
    <text evidence="7">The sequence shown here is derived from an EMBL/GenBank/DDBJ whole genome shotgun (WGS) entry which is preliminary data.</text>
</comment>
<keyword evidence="3" id="KW-0285">Flavoprotein</keyword>
<evidence type="ECO:0000313" key="8">
    <source>
        <dbReference type="Proteomes" id="UP001642540"/>
    </source>
</evidence>
<proteinExistence type="inferred from homology"/>
<dbReference type="Proteomes" id="UP001642540">
    <property type="component" value="Unassembled WGS sequence"/>
</dbReference>
<dbReference type="Pfam" id="PF05199">
    <property type="entry name" value="GMC_oxred_C"/>
    <property type="match status" value="1"/>
</dbReference>
<feature type="signal peptide" evidence="5">
    <location>
        <begin position="1"/>
        <end position="18"/>
    </location>
</feature>
<dbReference type="InterPro" id="IPR007867">
    <property type="entry name" value="GMC_OxRtase_C"/>
</dbReference>
<feature type="chain" id="PRO_5047318418" description="Glucose-methanol-choline oxidoreductase N-terminal domain-containing protein" evidence="5">
    <location>
        <begin position="19"/>
        <end position="612"/>
    </location>
</feature>
<comment type="cofactor">
    <cofactor evidence="1">
        <name>FAD</name>
        <dbReference type="ChEBI" id="CHEBI:57692"/>
    </cofactor>
</comment>
<dbReference type="Pfam" id="PF00732">
    <property type="entry name" value="GMC_oxred_N"/>
    <property type="match status" value="1"/>
</dbReference>
<dbReference type="PROSITE" id="PS00624">
    <property type="entry name" value="GMC_OXRED_2"/>
    <property type="match status" value="1"/>
</dbReference>
<dbReference type="PANTHER" id="PTHR11552:SF147">
    <property type="entry name" value="CHOLINE DEHYDROGENASE, MITOCHONDRIAL"/>
    <property type="match status" value="1"/>
</dbReference>
<protein>
    <recommendedName>
        <fullName evidence="6">Glucose-methanol-choline oxidoreductase N-terminal domain-containing protein</fullName>
    </recommendedName>
</protein>
<keyword evidence="8" id="KW-1185">Reference proteome</keyword>
<organism evidence="7 8">
    <name type="scientific">Orchesella dallaii</name>
    <dbReference type="NCBI Taxonomy" id="48710"/>
    <lineage>
        <taxon>Eukaryota</taxon>
        <taxon>Metazoa</taxon>
        <taxon>Ecdysozoa</taxon>
        <taxon>Arthropoda</taxon>
        <taxon>Hexapoda</taxon>
        <taxon>Collembola</taxon>
        <taxon>Entomobryomorpha</taxon>
        <taxon>Entomobryoidea</taxon>
        <taxon>Orchesellidae</taxon>
        <taxon>Orchesellinae</taxon>
        <taxon>Orchesella</taxon>
    </lineage>
</organism>
<keyword evidence="5" id="KW-0732">Signal</keyword>
<evidence type="ECO:0000256" key="2">
    <source>
        <dbReference type="ARBA" id="ARBA00010790"/>
    </source>
</evidence>
<dbReference type="EMBL" id="CAXLJM020000118">
    <property type="protein sequence ID" value="CAL8137528.1"/>
    <property type="molecule type" value="Genomic_DNA"/>
</dbReference>
<name>A0ABP1RX35_9HEXA</name>
<dbReference type="Gene3D" id="3.30.560.10">
    <property type="entry name" value="Glucose Oxidase, domain 3"/>
    <property type="match status" value="1"/>
</dbReference>
<evidence type="ECO:0000313" key="7">
    <source>
        <dbReference type="EMBL" id="CAL8137528.1"/>
    </source>
</evidence>
<dbReference type="InterPro" id="IPR000172">
    <property type="entry name" value="GMC_OxRdtase_N"/>
</dbReference>
<evidence type="ECO:0000256" key="4">
    <source>
        <dbReference type="ARBA" id="ARBA00022827"/>
    </source>
</evidence>
<dbReference type="PANTHER" id="PTHR11552">
    <property type="entry name" value="GLUCOSE-METHANOL-CHOLINE GMC OXIDOREDUCTASE"/>
    <property type="match status" value="1"/>
</dbReference>
<dbReference type="Gene3D" id="3.50.50.60">
    <property type="entry name" value="FAD/NAD(P)-binding domain"/>
    <property type="match status" value="1"/>
</dbReference>
<feature type="domain" description="Glucose-methanol-choline oxidoreductase N-terminal" evidence="6">
    <location>
        <begin position="318"/>
        <end position="332"/>
    </location>
</feature>
<dbReference type="SUPFAM" id="SSF51905">
    <property type="entry name" value="FAD/NAD(P)-binding domain"/>
    <property type="match status" value="1"/>
</dbReference>
<dbReference type="SUPFAM" id="SSF54373">
    <property type="entry name" value="FAD-linked reductases, C-terminal domain"/>
    <property type="match status" value="1"/>
</dbReference>
<comment type="similarity">
    <text evidence="2">Belongs to the GMC oxidoreductase family.</text>
</comment>
<sequence length="612" mass="68321">MAIPLGFLSRLAIPLVVAALYWNGPGEIDLGQQAQIFESTMRLADQVLFEAQNEVNSTSQTFDYIIVGAGTAGSLLANLLSEANNSVILLEAGGDPNPILDIPYAHADVFWRTRIMDWNYTTVKQNRSCLYKFDGNCWWPRGKALGGTTSINVGVYNRCLRKDYDSWANFTGDSSWSWENLKGILNDIEDYHGAYEDDNNGNHGQNGEVYVGKVDYLPGLEVLKEALTEKGIPIGDLDGGEIQYGFSTVDYNIKDGMRWSSYKSHLEPALSRSNLVVERYATAHKILFNGTQAIGVEYERHGSMLEAFARKEIIVSAGAVESPKLLLLSGIGPKDHLDSLNISTLVDLPVGKYLQEHPGMDILGKDNVGFVLNTTFGMNLKDPELVMQFIENGTGPFNSYSRNPRLMKGYLNSSFNSDKDWPENYIFVYEKFTERGDGLPPQEEVYFTVELMRSTTTGSVKLASTDPHDKPLIDPNFFEDPTDIDRMIDAIEVMLDVFFNSTAYQQQGITMFEPFELCSVEEGHLFLSREYWRCYIHQFGDPHFHTTSTCRMGPGPEVAVVDSMLRVFGTQNLRVVDSSVIPFAPTGNPNMPIVAVAQRAAQLILNDDSDLK</sequence>
<dbReference type="InterPro" id="IPR012132">
    <property type="entry name" value="GMC_OxRdtase"/>
</dbReference>
<accession>A0ABP1RX35</accession>
<reference evidence="7 8" key="1">
    <citation type="submission" date="2024-08" db="EMBL/GenBank/DDBJ databases">
        <authorList>
            <person name="Cucini C."/>
            <person name="Frati F."/>
        </authorList>
    </citation>
    <scope>NUCLEOTIDE SEQUENCE [LARGE SCALE GENOMIC DNA]</scope>
</reference>
<dbReference type="PIRSF" id="PIRSF000137">
    <property type="entry name" value="Alcohol_oxidase"/>
    <property type="match status" value="1"/>
</dbReference>